<dbReference type="Pfam" id="PF13193">
    <property type="entry name" value="AMP-binding_C"/>
    <property type="match status" value="2"/>
</dbReference>
<dbReference type="InterPro" id="IPR029058">
    <property type="entry name" value="AB_hydrolase_fold"/>
</dbReference>
<dbReference type="GO" id="GO:0043041">
    <property type="term" value="P:amino acid activation for nonribosomal peptide biosynthetic process"/>
    <property type="evidence" value="ECO:0007669"/>
    <property type="project" value="TreeGrafter"/>
</dbReference>
<dbReference type="SMART" id="SM00823">
    <property type="entry name" value="PKS_PP"/>
    <property type="match status" value="2"/>
</dbReference>
<dbReference type="CDD" id="cd19540">
    <property type="entry name" value="LCL_NRPS-like"/>
    <property type="match status" value="1"/>
</dbReference>
<dbReference type="InterPro" id="IPR009081">
    <property type="entry name" value="PP-bd_ACP"/>
</dbReference>
<dbReference type="FunFam" id="3.30.300.30:FF:000010">
    <property type="entry name" value="Enterobactin synthetase component F"/>
    <property type="match status" value="2"/>
</dbReference>
<dbReference type="Gene3D" id="3.40.50.1820">
    <property type="entry name" value="alpha/beta hydrolase"/>
    <property type="match status" value="1"/>
</dbReference>
<dbReference type="GO" id="GO:0005829">
    <property type="term" value="C:cytosol"/>
    <property type="evidence" value="ECO:0007669"/>
    <property type="project" value="TreeGrafter"/>
</dbReference>
<dbReference type="Pfam" id="PF00668">
    <property type="entry name" value="Condensation"/>
    <property type="match status" value="2"/>
</dbReference>
<proteinExistence type="inferred from homology"/>
<dbReference type="InterPro" id="IPR001031">
    <property type="entry name" value="Thioesterase"/>
</dbReference>
<dbReference type="GO" id="GO:0008610">
    <property type="term" value="P:lipid biosynthetic process"/>
    <property type="evidence" value="ECO:0007669"/>
    <property type="project" value="UniProtKB-ARBA"/>
</dbReference>
<dbReference type="GO" id="GO:0031177">
    <property type="term" value="F:phosphopantetheine binding"/>
    <property type="evidence" value="ECO:0007669"/>
    <property type="project" value="InterPro"/>
</dbReference>
<dbReference type="InterPro" id="IPR006162">
    <property type="entry name" value="Ppantetheine_attach_site"/>
</dbReference>
<dbReference type="SUPFAM" id="SSF52777">
    <property type="entry name" value="CoA-dependent acyltransferases"/>
    <property type="match status" value="4"/>
</dbReference>
<dbReference type="InterPro" id="IPR042099">
    <property type="entry name" value="ANL_N_sf"/>
</dbReference>
<dbReference type="FunFam" id="3.40.50.12780:FF:000012">
    <property type="entry name" value="Non-ribosomal peptide synthetase"/>
    <property type="match status" value="1"/>
</dbReference>
<dbReference type="Gene3D" id="2.30.38.10">
    <property type="entry name" value="Luciferase, Domain 3"/>
    <property type="match status" value="1"/>
</dbReference>
<evidence type="ECO:0000256" key="1">
    <source>
        <dbReference type="ARBA" id="ARBA00001957"/>
    </source>
</evidence>
<dbReference type="SMART" id="SM00824">
    <property type="entry name" value="PKS_TE"/>
    <property type="match status" value="1"/>
</dbReference>
<dbReference type="GO" id="GO:0072330">
    <property type="term" value="P:monocarboxylic acid biosynthetic process"/>
    <property type="evidence" value="ECO:0007669"/>
    <property type="project" value="UniProtKB-ARBA"/>
</dbReference>
<dbReference type="PROSITE" id="PS00455">
    <property type="entry name" value="AMP_BINDING"/>
    <property type="match status" value="2"/>
</dbReference>
<organism evidence="7 8">
    <name type="scientific">Streptomyces laurentii</name>
    <dbReference type="NCBI Taxonomy" id="39478"/>
    <lineage>
        <taxon>Bacteria</taxon>
        <taxon>Bacillati</taxon>
        <taxon>Actinomycetota</taxon>
        <taxon>Actinomycetes</taxon>
        <taxon>Kitasatosporales</taxon>
        <taxon>Streptomycetaceae</taxon>
        <taxon>Streptomyces</taxon>
    </lineage>
</organism>
<dbReference type="SUPFAM" id="SSF47336">
    <property type="entry name" value="ACP-like"/>
    <property type="match status" value="2"/>
</dbReference>
<dbReference type="Gene3D" id="3.30.559.10">
    <property type="entry name" value="Chloramphenicol acetyltransferase-like domain"/>
    <property type="match status" value="2"/>
</dbReference>
<keyword evidence="4" id="KW-0597">Phosphoprotein</keyword>
<dbReference type="FunFam" id="3.40.50.980:FF:000002">
    <property type="entry name" value="Enterobactin synthetase component F"/>
    <property type="match status" value="1"/>
</dbReference>
<dbReference type="PROSITE" id="PS50075">
    <property type="entry name" value="CARRIER"/>
    <property type="match status" value="2"/>
</dbReference>
<comment type="cofactor">
    <cofactor evidence="1">
        <name>pantetheine 4'-phosphate</name>
        <dbReference type="ChEBI" id="CHEBI:47942"/>
    </cofactor>
</comment>
<dbReference type="SUPFAM" id="SSF56801">
    <property type="entry name" value="Acetyl-CoA synthetase-like"/>
    <property type="match status" value="2"/>
</dbReference>
<evidence type="ECO:0000313" key="8">
    <source>
        <dbReference type="Proteomes" id="UP000217676"/>
    </source>
</evidence>
<reference evidence="7 8" key="1">
    <citation type="journal article" date="2016" name="Genome Announc.">
        <title>Complete Genome Sequence of Thiostrepton-Producing Streptomyces laurentii ATCC 31255.</title>
        <authorList>
            <person name="Doi K."/>
            <person name="Fujino Y."/>
            <person name="Nagayoshi Y."/>
            <person name="Ohshima T."/>
            <person name="Ogata S."/>
        </authorList>
    </citation>
    <scope>NUCLEOTIDE SEQUENCE [LARGE SCALE GENOMIC DNA]</scope>
    <source>
        <strain evidence="7 8">ATCC 31255</strain>
    </source>
</reference>
<dbReference type="InterPro" id="IPR001242">
    <property type="entry name" value="Condensation_dom"/>
</dbReference>
<feature type="domain" description="Carrier" evidence="6">
    <location>
        <begin position="2000"/>
        <end position="2075"/>
    </location>
</feature>
<dbReference type="Pfam" id="PF00550">
    <property type="entry name" value="PP-binding"/>
    <property type="match status" value="2"/>
</dbReference>
<gene>
    <name evidence="7" type="ORF">SLA_6874</name>
</gene>
<dbReference type="CDD" id="cd17643">
    <property type="entry name" value="A_NRPS_Cytc1-like"/>
    <property type="match status" value="1"/>
</dbReference>
<feature type="compositionally biased region" description="Polar residues" evidence="5">
    <location>
        <begin position="2087"/>
        <end position="2097"/>
    </location>
</feature>
<accession>A0A160P9K4</accession>
<dbReference type="SUPFAM" id="SSF53474">
    <property type="entry name" value="alpha/beta-Hydrolases"/>
    <property type="match status" value="1"/>
</dbReference>
<dbReference type="InterPro" id="IPR045851">
    <property type="entry name" value="AMP-bd_C_sf"/>
</dbReference>
<dbReference type="FunFam" id="1.10.1200.10:FF:000016">
    <property type="entry name" value="Non-ribosomal peptide synthase"/>
    <property type="match status" value="2"/>
</dbReference>
<dbReference type="GO" id="GO:0044550">
    <property type="term" value="P:secondary metabolite biosynthetic process"/>
    <property type="evidence" value="ECO:0007669"/>
    <property type="project" value="UniProtKB-ARBA"/>
</dbReference>
<dbReference type="Proteomes" id="UP000217676">
    <property type="component" value="Chromosome"/>
</dbReference>
<dbReference type="Gene3D" id="3.40.50.12780">
    <property type="entry name" value="N-terminal domain of ligase-like"/>
    <property type="match status" value="1"/>
</dbReference>
<evidence type="ECO:0000256" key="4">
    <source>
        <dbReference type="ARBA" id="ARBA00022553"/>
    </source>
</evidence>
<name>A0A160P9K4_STRLU</name>
<dbReference type="FunFam" id="3.40.50.980:FF:000001">
    <property type="entry name" value="Non-ribosomal peptide synthetase"/>
    <property type="match status" value="2"/>
</dbReference>
<dbReference type="Gene3D" id="1.10.1200.10">
    <property type="entry name" value="ACP-like"/>
    <property type="match status" value="2"/>
</dbReference>
<dbReference type="EMBL" id="AP017424">
    <property type="protein sequence ID" value="BAU87740.1"/>
    <property type="molecule type" value="Genomic_DNA"/>
</dbReference>
<dbReference type="InterPro" id="IPR000873">
    <property type="entry name" value="AMP-dep_synth/lig_dom"/>
</dbReference>
<dbReference type="Pfam" id="PF00975">
    <property type="entry name" value="Thioesterase"/>
    <property type="match status" value="1"/>
</dbReference>
<keyword evidence="3" id="KW-0596">Phosphopantetheine</keyword>
<dbReference type="Gene3D" id="3.30.559.30">
    <property type="entry name" value="Nonribosomal peptide synthetase, condensation domain"/>
    <property type="match status" value="2"/>
</dbReference>
<keyword evidence="8" id="KW-1185">Reference proteome</keyword>
<protein>
    <submittedName>
        <fullName evidence="7">Cyclic nucleotide binding protein</fullName>
    </submittedName>
</protein>
<dbReference type="CDD" id="cd19531">
    <property type="entry name" value="LCL_NRPS-like"/>
    <property type="match status" value="1"/>
</dbReference>
<evidence type="ECO:0000259" key="6">
    <source>
        <dbReference type="PROSITE" id="PS50075"/>
    </source>
</evidence>
<dbReference type="InterPro" id="IPR020802">
    <property type="entry name" value="TesA-like"/>
</dbReference>
<evidence type="ECO:0000256" key="2">
    <source>
        <dbReference type="ARBA" id="ARBA00006432"/>
    </source>
</evidence>
<dbReference type="KEGG" id="slau:SLA_6874"/>
<dbReference type="GO" id="GO:0017000">
    <property type="term" value="P:antibiotic biosynthetic process"/>
    <property type="evidence" value="ECO:0007669"/>
    <property type="project" value="UniProtKB-ARBA"/>
</dbReference>
<dbReference type="InterPro" id="IPR036736">
    <property type="entry name" value="ACP-like_sf"/>
</dbReference>
<dbReference type="GO" id="GO:0003824">
    <property type="term" value="F:catalytic activity"/>
    <property type="evidence" value="ECO:0007669"/>
    <property type="project" value="InterPro"/>
</dbReference>
<feature type="region of interest" description="Disordered" evidence="5">
    <location>
        <begin position="2068"/>
        <end position="2101"/>
    </location>
</feature>
<dbReference type="CDD" id="cd12117">
    <property type="entry name" value="A_NRPS_Srf_like"/>
    <property type="match status" value="1"/>
</dbReference>
<dbReference type="PANTHER" id="PTHR45527">
    <property type="entry name" value="NONRIBOSOMAL PEPTIDE SYNTHETASE"/>
    <property type="match status" value="1"/>
</dbReference>
<dbReference type="NCBIfam" id="TIGR01733">
    <property type="entry name" value="AA-adenyl-dom"/>
    <property type="match status" value="2"/>
</dbReference>
<dbReference type="InterPro" id="IPR010071">
    <property type="entry name" value="AA_adenyl_dom"/>
</dbReference>
<comment type="similarity">
    <text evidence="2">Belongs to the ATP-dependent AMP-binding enzyme family.</text>
</comment>
<dbReference type="InterPro" id="IPR020806">
    <property type="entry name" value="PKS_PP-bd"/>
</dbReference>
<evidence type="ECO:0000256" key="5">
    <source>
        <dbReference type="SAM" id="MobiDB-lite"/>
    </source>
</evidence>
<dbReference type="Pfam" id="PF00501">
    <property type="entry name" value="AMP-binding"/>
    <property type="match status" value="2"/>
</dbReference>
<evidence type="ECO:0000256" key="3">
    <source>
        <dbReference type="ARBA" id="ARBA00022450"/>
    </source>
</evidence>
<sequence length="2364" mass="256108">MFPLSFAQQRLWFLNRLDTRAWTYNLPLALRLDGPLDTAALRLALGDLVARHESLRTVFPEIDGEPRQQVRDTVDVTEFVTEEDIPAGELDATLDQLARHAFDLTADLPLRVWLLRTGEHRHTLYLVLHHIVGDGWSTALLGRDLGEAYAARRAGAAPGWEPLPVQYADYALWQRELLDGPDGAELLAHWTKRLADLPDELPLPLDRPRPEVLGDDGGEIRLDLPAGLHARLLRLARESDASLFMVVHAALAALLTRLGAGTDIPLGTMDAGRADEDLEDLIGFFVNTLVLRLDTAGDPTFRELLARAREADLAALAHPELPFDRLVEALNPSRALNRHPLFQVALVLQNNAAAAYALDGLTVTELRNRAIAAHFDLSVSFTDRYADDGTPLDLSAQVVYRTDLFDRDTVTAFTHRLVRLLEAVADDPDRALGDLDLLDARERETVLYGWNGTTRPDPTTGLAQAFARQAARTPDAPAVSDAEGVLGYAELDRRSDLLAGHLSRRGVTAETRVAILQQRSADLIVSMLAVLKAGGCFVPLPLTAPTERLRDIVAGSGAELLLVDAPSRDHELATGIAIDTLTVTGFQATEADRAAVPAGAAHPEQAAYIMYTSGSTGAPKGVVTTQRGVLAFARDACWQDERPRRALLHSPHAFDASTCEIWVPLLSGGEVVVAPPGEVDGAVVRAAGLTDVLLVSGLFQVVAEEDPDCFAGLREVMTGGDVISPAAVRAVLRRHPDLRIRATYGPTELTMCSVQMPLCDPDTVPDSVPLGRPMDDTAVYLLDDRLRPVPVGVIGELYASGAGLARGYAGRAGLTAERFTADPFGAPGTRMYRTGDLARWRADGTLEFAGRADSQVKIRGFRVEPGEVESVLVRHPHVAQAHVHAREDRPGDKRLVGYLVPAVPAPDLVGIRAAAASVLPPYMVPAALVPLDQLPLTPNGKIDRRLLPAPDEADAGTEYVAPRDDRERALCALFAEVLRVPRVGVHDGFFALGGHSLLAIRLINRIRSTFDADLGVATLFQAPTVAELAGRLGAPDGGGRIPAVPRTAPLPLSYQQEGLWFLHQLDPESPVYNVPLALRLRGRLDTDRLARVLGRLVARHESLRTRFVAVDGVPVQVADPADAVPASWPLPVTPTHPDDVPQALAEAATRPFDLAAESLLRTELLRLGPTEHVLVLCTHHIIADGWSAGVLLDELSTLYGDMDATLPALDIQPADHAVWQRARPADDILDEQLGYWREQLHALPELDFPTDRPRGTASGHPGATVELLLDAGLGASLRRLADTERGSLLSVLMAGFLVVLSRHTGQDDIGIGSVFYGRHRPELEPLVGYFANTVVLRADVAGNPDFRELTRRCEQAVRGATAHQDLPFSTLVEELRPAREPGRNPLFQISLTLHADEAADAAPALGPVTAEPLPVAGSVARFDLAAHATVTADGGLRLQAEYATDLFDTDRITRLLGHLGRVLTRAAEAPDTSVHDFVLTGPDETALLRQWSAARREVPVDASLWDLFAEQVRLRPDAVAVVAGDARTTYRELAWRAERLAARLAHRGVTRGSLVGLCVRRDTDLVTGILGILRAGAAYVPLDPDYPAQRLAYMADDAGLAVVVTQSGLDVPAAALTLDDDTDGDLPVPALTVTAADLAYLIYTSGSTGAPKAVTVPHGQVVRLLRATRDWFGFDERDVWTLFHSYAFDFSVWELWGALVHGGRLVVVPFWQTRSPEDFQRLLAREKVTVLNQTPAAFRQLAAANEERPERLSLRYVIFGGDALDVDAVRRWFDRHGEDRPRLVNMYGITETTVHVTYCPLTRELLRDNTSPIGEPIPDLSLWVVDPAGQPAPLGVPGELLVGGAGLSWGYLHRPGLSAERFVADPFGAPGARLYRSGDLARRRADGGLEYLGRIDQQVKIRGFRIELGEIETVLAAHPHVDHACVTVRDDRLVGYMVAKPGADLGDLTELRAHLAAHLPDYMVPSALVPVERIGMTANGKVDRAALPAPETSRTSAFVAPRDATERAVARVWAGLLGTDRIGVHDSFFDLGGSSLDLTRLRAEIRREFGVELDVRDLYATPTVERTAMLLDPSRRNPSGKPDAPNQPGQAGVSRTSPLVPIKPTGSRPPLFLVHAVGGSVVPYLPLARLTDPDQPLYGLEDPGLDGGPVTTSLTDLAAHYVDAIRAVQPHGPYHLGGWSLGGLVATEMAGQLTAAGEPVALVVMLDTGMPPYLGTDLPDRAALLGGFVHDLAGQAGVPAPPYDEAAFHGLAPDRQDELLLDLLEGAGLVPAGIREDMRDRIRVFEANTRALLRHRPGPVDARLVLLSAQQQPRRPKTRPWRVLARRGFELHTVPGDHHTMLRQPHLTTLAESLRGILERLSQS</sequence>
<dbReference type="Gene3D" id="3.30.300.30">
    <property type="match status" value="2"/>
</dbReference>
<dbReference type="Gene3D" id="3.40.50.980">
    <property type="match status" value="2"/>
</dbReference>
<dbReference type="PROSITE" id="PS00012">
    <property type="entry name" value="PHOSPHOPANTETHEINE"/>
    <property type="match status" value="2"/>
</dbReference>
<dbReference type="InterPro" id="IPR025110">
    <property type="entry name" value="AMP-bd_C"/>
</dbReference>
<feature type="domain" description="Carrier" evidence="6">
    <location>
        <begin position="961"/>
        <end position="1036"/>
    </location>
</feature>
<evidence type="ECO:0000313" key="7">
    <source>
        <dbReference type="EMBL" id="BAU87740.1"/>
    </source>
</evidence>
<dbReference type="InterPro" id="IPR023213">
    <property type="entry name" value="CAT-like_dom_sf"/>
</dbReference>
<dbReference type="FunFam" id="2.30.38.10:FF:000001">
    <property type="entry name" value="Non-ribosomal peptide synthetase PvdI"/>
    <property type="match status" value="1"/>
</dbReference>
<dbReference type="InterPro" id="IPR020845">
    <property type="entry name" value="AMP-binding_CS"/>
</dbReference>
<dbReference type="PANTHER" id="PTHR45527:SF1">
    <property type="entry name" value="FATTY ACID SYNTHASE"/>
    <property type="match status" value="1"/>
</dbReference>